<proteinExistence type="predicted"/>
<dbReference type="InterPro" id="IPR036249">
    <property type="entry name" value="Thioredoxin-like_sf"/>
</dbReference>
<protein>
    <recommendedName>
        <fullName evidence="1">glutathione transferase</fullName>
        <ecNumber evidence="1">2.5.1.18</ecNumber>
    </recommendedName>
</protein>
<dbReference type="PANTHER" id="PTHR43900:SF49">
    <property type="entry name" value="GLUTATHIONE S-TRANSFERASE GSTF1-RELATED"/>
    <property type="match status" value="1"/>
</dbReference>
<evidence type="ECO:0000259" key="3">
    <source>
        <dbReference type="Pfam" id="PF02798"/>
    </source>
</evidence>
<dbReference type="Pfam" id="PF02798">
    <property type="entry name" value="GST_N"/>
    <property type="match status" value="1"/>
</dbReference>
<dbReference type="InterPro" id="IPR004045">
    <property type="entry name" value="Glutathione_S-Trfase_N"/>
</dbReference>
<name>A0A368R5N1_SETIT</name>
<dbReference type="Gene3D" id="3.40.30.10">
    <property type="entry name" value="Glutaredoxin"/>
    <property type="match status" value="1"/>
</dbReference>
<dbReference type="SUPFAM" id="SSF52833">
    <property type="entry name" value="Thioredoxin-like"/>
    <property type="match status" value="1"/>
</dbReference>
<dbReference type="GO" id="GO:0004364">
    <property type="term" value="F:glutathione transferase activity"/>
    <property type="evidence" value="ECO:0007669"/>
    <property type="project" value="UniProtKB-EC"/>
</dbReference>
<organism evidence="4">
    <name type="scientific">Setaria italica</name>
    <name type="common">Foxtail millet</name>
    <name type="synonym">Panicum italicum</name>
    <dbReference type="NCBI Taxonomy" id="4555"/>
    <lineage>
        <taxon>Eukaryota</taxon>
        <taxon>Viridiplantae</taxon>
        <taxon>Streptophyta</taxon>
        <taxon>Embryophyta</taxon>
        <taxon>Tracheophyta</taxon>
        <taxon>Spermatophyta</taxon>
        <taxon>Magnoliopsida</taxon>
        <taxon>Liliopsida</taxon>
        <taxon>Poales</taxon>
        <taxon>Poaceae</taxon>
        <taxon>PACMAD clade</taxon>
        <taxon>Panicoideae</taxon>
        <taxon>Panicodae</taxon>
        <taxon>Paniceae</taxon>
        <taxon>Cenchrinae</taxon>
        <taxon>Setaria</taxon>
    </lineage>
</organism>
<dbReference type="STRING" id="4555.A0A368R5N1"/>
<evidence type="ECO:0000313" key="4">
    <source>
        <dbReference type="EMBL" id="RCV25487.1"/>
    </source>
</evidence>
<keyword evidence="2" id="KW-0808">Transferase</keyword>
<dbReference type="AlphaFoldDB" id="A0A368R5N1"/>
<dbReference type="EMBL" id="CM003532">
    <property type="protein sequence ID" value="RCV25487.1"/>
    <property type="molecule type" value="Genomic_DNA"/>
</dbReference>
<reference evidence="4" key="1">
    <citation type="journal article" date="2012" name="Nat. Biotechnol.">
        <title>Reference genome sequence of the model plant Setaria.</title>
        <authorList>
            <person name="Bennetzen J.L."/>
            <person name="Schmutz J."/>
            <person name="Wang H."/>
            <person name="Percifield R."/>
            <person name="Hawkins J."/>
            <person name="Pontaroli A.C."/>
            <person name="Estep M."/>
            <person name="Feng L."/>
            <person name="Vaughn J.N."/>
            <person name="Grimwood J."/>
            <person name="Jenkins J."/>
            <person name="Barry K."/>
            <person name="Lindquist E."/>
            <person name="Hellsten U."/>
            <person name="Deshpande S."/>
            <person name="Wang X."/>
            <person name="Wu X."/>
            <person name="Mitros T."/>
            <person name="Triplett J."/>
            <person name="Yang X."/>
            <person name="Ye C.Y."/>
            <person name="Mauro-Herrera M."/>
            <person name="Wang L."/>
            <person name="Li P."/>
            <person name="Sharma M."/>
            <person name="Sharma R."/>
            <person name="Ronald P.C."/>
            <person name="Panaud O."/>
            <person name="Kellogg E.A."/>
            <person name="Brutnell T.P."/>
            <person name="Doust A.N."/>
            <person name="Tuskan G.A."/>
            <person name="Rokhsar D."/>
            <person name="Devos K.M."/>
        </authorList>
    </citation>
    <scope>NUCLEOTIDE SEQUENCE [LARGE SCALE GENOMIC DNA]</scope>
    <source>
        <strain evidence="4">Yugu1</strain>
    </source>
</reference>
<dbReference type="OrthoDB" id="422574at2759"/>
<evidence type="ECO:0000256" key="2">
    <source>
        <dbReference type="ARBA" id="ARBA00022679"/>
    </source>
</evidence>
<reference evidence="4" key="2">
    <citation type="submission" date="2015-07" db="EMBL/GenBank/DDBJ databases">
        <authorList>
            <person name="Noorani M."/>
        </authorList>
    </citation>
    <scope>NUCLEOTIDE SEQUENCE</scope>
    <source>
        <strain evidence="4">Yugu1</strain>
    </source>
</reference>
<sequence length="193" mass="20971">MAPVKVFGPAISTNVSRVLLCLEEVGVGYEVVDVNFAAGEHKGPEHLERNIPAFQDGGLMLFAWRTSATSPTRSTSWPRHMHRCSIRRPAAQILIVRGTRHSIPFVFSSVYFALHKKINGISNVSGITSQTIIYVETCILELLSALTCCQAPSDGERSRNAPIPLLDRFVPKVNALAVAVPFSLSATVNGIDS</sequence>
<feature type="domain" description="GST N-terminal" evidence="3">
    <location>
        <begin position="3"/>
        <end position="62"/>
    </location>
</feature>
<dbReference type="EC" id="2.5.1.18" evidence="1"/>
<gene>
    <name evidence="4" type="ORF">SETIT_5G171000v2</name>
</gene>
<dbReference type="PANTHER" id="PTHR43900">
    <property type="entry name" value="GLUTATHIONE S-TRANSFERASE RHO"/>
    <property type="match status" value="1"/>
</dbReference>
<evidence type="ECO:0000256" key="1">
    <source>
        <dbReference type="ARBA" id="ARBA00012452"/>
    </source>
</evidence>
<accession>A0A368R5N1</accession>